<accession>A0A2Z7DCF3</accession>
<reference evidence="2 3" key="1">
    <citation type="journal article" date="2015" name="Proc. Natl. Acad. Sci. U.S.A.">
        <title>The resurrection genome of Boea hygrometrica: A blueprint for survival of dehydration.</title>
        <authorList>
            <person name="Xiao L."/>
            <person name="Yang G."/>
            <person name="Zhang L."/>
            <person name="Yang X."/>
            <person name="Zhao S."/>
            <person name="Ji Z."/>
            <person name="Zhou Q."/>
            <person name="Hu M."/>
            <person name="Wang Y."/>
            <person name="Chen M."/>
            <person name="Xu Y."/>
            <person name="Jin H."/>
            <person name="Xiao X."/>
            <person name="Hu G."/>
            <person name="Bao F."/>
            <person name="Hu Y."/>
            <person name="Wan P."/>
            <person name="Li L."/>
            <person name="Deng X."/>
            <person name="Kuang T."/>
            <person name="Xiang C."/>
            <person name="Zhu J.K."/>
            <person name="Oliver M.J."/>
            <person name="He Y."/>
        </authorList>
    </citation>
    <scope>NUCLEOTIDE SEQUENCE [LARGE SCALE GENOMIC DNA]</scope>
    <source>
        <strain evidence="3">cv. XS01</strain>
    </source>
</reference>
<dbReference type="AlphaFoldDB" id="A0A2Z7DCF3"/>
<protein>
    <submittedName>
        <fullName evidence="2">Uncharacterized protein</fullName>
    </submittedName>
</protein>
<sequence length="463" mass="52284">MLSTLSSVYVRESRIQYLCDPQWFRDIASRGPTTIVAPESQFRTFPSDHVAIQEAKKDRKLELELERRRSAEALSVDDISSDVIIQKEATIQQENFALIFQQKNQSQRKEFQTQCFDQQDASNSSIQSRAYLNQLLLYIQSQDTVSSHKKSRRKELKKEKSAAVVVIKSAAKQLTNYQRWMSTTELNSNGESDKKPAKEKDTISHTAAAVVHLRSLGVVTTAGCGIGSVHAVVRSNLLVEPSEERRRRSAAAIFVQQIGSQYIDSAVGLVFMEWAAGLAMETSRVDSVVRNQAEAKLNQLEHDEPAETMTTSCNADDISSDVIIQQEATVISRKIQQMRRGARYGMSCDDISLDVITISRWLSADEQSKLQWIQLQRKDFQTQCLSNQTQEDKSIVAEEDSGEAIDQPDASNSSIQSRAYLNQLLLYIQSRATVSSRKKSRRKELKEEQSESVDDLRKMNVNC</sequence>
<feature type="region of interest" description="Disordered" evidence="1">
    <location>
        <begin position="435"/>
        <end position="463"/>
    </location>
</feature>
<feature type="region of interest" description="Disordered" evidence="1">
    <location>
        <begin position="389"/>
        <end position="412"/>
    </location>
</feature>
<feature type="compositionally biased region" description="Basic and acidic residues" evidence="1">
    <location>
        <begin position="444"/>
        <end position="463"/>
    </location>
</feature>
<evidence type="ECO:0000313" key="3">
    <source>
        <dbReference type="Proteomes" id="UP000250235"/>
    </source>
</evidence>
<evidence type="ECO:0000313" key="2">
    <source>
        <dbReference type="EMBL" id="KZV57312.1"/>
    </source>
</evidence>
<dbReference type="Proteomes" id="UP000250235">
    <property type="component" value="Unassembled WGS sequence"/>
</dbReference>
<evidence type="ECO:0000256" key="1">
    <source>
        <dbReference type="SAM" id="MobiDB-lite"/>
    </source>
</evidence>
<gene>
    <name evidence="2" type="ORF">F511_38210</name>
</gene>
<dbReference type="EMBL" id="KQ987343">
    <property type="protein sequence ID" value="KZV57312.1"/>
    <property type="molecule type" value="Genomic_DNA"/>
</dbReference>
<proteinExistence type="predicted"/>
<name>A0A2Z7DCF3_9LAMI</name>
<keyword evidence="3" id="KW-1185">Reference proteome</keyword>
<organism evidence="2 3">
    <name type="scientific">Dorcoceras hygrometricum</name>
    <dbReference type="NCBI Taxonomy" id="472368"/>
    <lineage>
        <taxon>Eukaryota</taxon>
        <taxon>Viridiplantae</taxon>
        <taxon>Streptophyta</taxon>
        <taxon>Embryophyta</taxon>
        <taxon>Tracheophyta</taxon>
        <taxon>Spermatophyta</taxon>
        <taxon>Magnoliopsida</taxon>
        <taxon>eudicotyledons</taxon>
        <taxon>Gunneridae</taxon>
        <taxon>Pentapetalae</taxon>
        <taxon>asterids</taxon>
        <taxon>lamiids</taxon>
        <taxon>Lamiales</taxon>
        <taxon>Gesneriaceae</taxon>
        <taxon>Didymocarpoideae</taxon>
        <taxon>Trichosporeae</taxon>
        <taxon>Loxocarpinae</taxon>
        <taxon>Dorcoceras</taxon>
    </lineage>
</organism>